<dbReference type="InterPro" id="IPR055198">
    <property type="entry name" value="NSD_PHD"/>
</dbReference>
<dbReference type="SUPFAM" id="SSF159042">
    <property type="entry name" value="Plus3-like"/>
    <property type="match status" value="1"/>
</dbReference>
<name>A0AAN8UQ42_9MAGN</name>
<dbReference type="InterPro" id="IPR036128">
    <property type="entry name" value="Plus3-like_sf"/>
</dbReference>
<comment type="caution">
    <text evidence="8">The sequence shown here is derived from an EMBL/GenBank/DDBJ whole genome shotgun (WGS) entry which is preliminary data.</text>
</comment>
<evidence type="ECO:0000256" key="5">
    <source>
        <dbReference type="SAM" id="MobiDB-lite"/>
    </source>
</evidence>
<dbReference type="SMART" id="SM00249">
    <property type="entry name" value="PHD"/>
    <property type="match status" value="1"/>
</dbReference>
<dbReference type="Gene3D" id="3.90.70.200">
    <property type="entry name" value="Plus-3 domain"/>
    <property type="match status" value="1"/>
</dbReference>
<protein>
    <submittedName>
        <fullName evidence="8">Plus-3 domain</fullName>
    </submittedName>
</protein>
<feature type="compositionally biased region" description="Gly residues" evidence="5">
    <location>
        <begin position="470"/>
        <end position="479"/>
    </location>
</feature>
<dbReference type="InterPro" id="IPR001965">
    <property type="entry name" value="Znf_PHD"/>
</dbReference>
<evidence type="ECO:0000313" key="9">
    <source>
        <dbReference type="Proteomes" id="UP001370490"/>
    </source>
</evidence>
<evidence type="ECO:0000256" key="2">
    <source>
        <dbReference type="ARBA" id="ARBA00022771"/>
    </source>
</evidence>
<feature type="region of interest" description="Disordered" evidence="5">
    <location>
        <begin position="459"/>
        <end position="503"/>
    </location>
</feature>
<keyword evidence="1" id="KW-0479">Metal-binding</keyword>
<keyword evidence="3" id="KW-0862">Zinc</keyword>
<keyword evidence="4" id="KW-0238">DNA-binding</keyword>
<evidence type="ECO:0000259" key="7">
    <source>
        <dbReference type="PROSITE" id="PS51925"/>
    </source>
</evidence>
<dbReference type="CDD" id="cd10567">
    <property type="entry name" value="SWIB-MDM2_like"/>
    <property type="match status" value="1"/>
</dbReference>
<dbReference type="CDD" id="cd15568">
    <property type="entry name" value="PHD5_NSD"/>
    <property type="match status" value="1"/>
</dbReference>
<dbReference type="InterPro" id="IPR045894">
    <property type="entry name" value="At5g08430-like"/>
</dbReference>
<evidence type="ECO:0000256" key="1">
    <source>
        <dbReference type="ARBA" id="ARBA00022723"/>
    </source>
</evidence>
<gene>
    <name evidence="8" type="ORF">RJ641_018737</name>
</gene>
<dbReference type="SUPFAM" id="SSF47592">
    <property type="entry name" value="SWIB/MDM2 domain"/>
    <property type="match status" value="1"/>
</dbReference>
<dbReference type="SMART" id="SM00719">
    <property type="entry name" value="Plus3"/>
    <property type="match status" value="1"/>
</dbReference>
<evidence type="ECO:0000259" key="6">
    <source>
        <dbReference type="PROSITE" id="PS51360"/>
    </source>
</evidence>
<dbReference type="Pfam" id="PF22908">
    <property type="entry name" value="PHD_NSD"/>
    <property type="match status" value="1"/>
</dbReference>
<evidence type="ECO:0000256" key="4">
    <source>
        <dbReference type="ARBA" id="ARBA00023125"/>
    </source>
</evidence>
<dbReference type="InterPro" id="IPR013083">
    <property type="entry name" value="Znf_RING/FYVE/PHD"/>
</dbReference>
<dbReference type="Proteomes" id="UP001370490">
    <property type="component" value="Unassembled WGS sequence"/>
</dbReference>
<feature type="region of interest" description="Disordered" evidence="5">
    <location>
        <begin position="176"/>
        <end position="200"/>
    </location>
</feature>
<feature type="domain" description="DM2" evidence="7">
    <location>
        <begin position="217"/>
        <end position="302"/>
    </location>
</feature>
<evidence type="ECO:0000256" key="3">
    <source>
        <dbReference type="ARBA" id="ARBA00022833"/>
    </source>
</evidence>
<dbReference type="SUPFAM" id="SSF57903">
    <property type="entry name" value="FYVE/PHD zinc finger"/>
    <property type="match status" value="1"/>
</dbReference>
<dbReference type="PANTHER" id="PTHR46851">
    <property type="entry name" value="OS01G0884500 PROTEIN"/>
    <property type="match status" value="1"/>
</dbReference>
<dbReference type="InterPro" id="IPR004343">
    <property type="entry name" value="Plus-3_dom"/>
</dbReference>
<organism evidence="8 9">
    <name type="scientific">Dillenia turbinata</name>
    <dbReference type="NCBI Taxonomy" id="194707"/>
    <lineage>
        <taxon>Eukaryota</taxon>
        <taxon>Viridiplantae</taxon>
        <taxon>Streptophyta</taxon>
        <taxon>Embryophyta</taxon>
        <taxon>Tracheophyta</taxon>
        <taxon>Spermatophyta</taxon>
        <taxon>Magnoliopsida</taxon>
        <taxon>eudicotyledons</taxon>
        <taxon>Gunneridae</taxon>
        <taxon>Pentapetalae</taxon>
        <taxon>Dilleniales</taxon>
        <taxon>Dilleniaceae</taxon>
        <taxon>Dillenia</taxon>
    </lineage>
</organism>
<keyword evidence="9" id="KW-1185">Reference proteome</keyword>
<reference evidence="8 9" key="1">
    <citation type="submission" date="2023-12" db="EMBL/GenBank/DDBJ databases">
        <title>A high-quality genome assembly for Dillenia turbinata (Dilleniales).</title>
        <authorList>
            <person name="Chanderbali A."/>
        </authorList>
    </citation>
    <scope>NUCLEOTIDE SEQUENCE [LARGE SCALE GENOMIC DNA]</scope>
    <source>
        <strain evidence="8">LSX21</strain>
        <tissue evidence="8">Leaf</tissue>
    </source>
</reference>
<dbReference type="InterPro" id="IPR011011">
    <property type="entry name" value="Znf_FYVE_PHD"/>
</dbReference>
<dbReference type="PROSITE" id="PS51925">
    <property type="entry name" value="SWIB_MDM2"/>
    <property type="match status" value="1"/>
</dbReference>
<dbReference type="Pfam" id="PF02201">
    <property type="entry name" value="SWIB"/>
    <property type="match status" value="1"/>
</dbReference>
<dbReference type="PROSITE" id="PS51360">
    <property type="entry name" value="PLUS3"/>
    <property type="match status" value="1"/>
</dbReference>
<dbReference type="Gene3D" id="3.30.40.10">
    <property type="entry name" value="Zinc/RING finger domain, C3HC4 (zinc finger)"/>
    <property type="match status" value="1"/>
</dbReference>
<dbReference type="InterPro" id="IPR036885">
    <property type="entry name" value="SWIB_MDM2_dom_sf"/>
</dbReference>
<dbReference type="Gene3D" id="1.10.245.10">
    <property type="entry name" value="SWIB/MDM2 domain"/>
    <property type="match status" value="1"/>
</dbReference>
<dbReference type="GO" id="GO:0008270">
    <property type="term" value="F:zinc ion binding"/>
    <property type="evidence" value="ECO:0007669"/>
    <property type="project" value="UniProtKB-KW"/>
</dbReference>
<feature type="domain" description="Plus3" evidence="6">
    <location>
        <begin position="360"/>
        <end position="503"/>
    </location>
</feature>
<dbReference type="FunFam" id="3.30.40.10:FF:000303">
    <property type="entry name" value="Zinc finger CCCH domain-containing protein 19"/>
    <property type="match status" value="1"/>
</dbReference>
<dbReference type="Pfam" id="PF03126">
    <property type="entry name" value="Plus-3"/>
    <property type="match status" value="1"/>
</dbReference>
<feature type="non-terminal residue" evidence="8">
    <location>
        <position position="503"/>
    </location>
</feature>
<dbReference type="PANTHER" id="PTHR46851:SF11">
    <property type="entry name" value="GYF DOMAIN-CONTAINING PROTEIN"/>
    <property type="match status" value="1"/>
</dbReference>
<dbReference type="AlphaFoldDB" id="A0AAN8UQ42"/>
<accession>A0AAN8UQ42</accession>
<keyword evidence="2" id="KW-0863">Zinc-finger</keyword>
<dbReference type="InterPro" id="IPR003121">
    <property type="entry name" value="SWIB_MDM2_domain"/>
</dbReference>
<proteinExistence type="predicted"/>
<dbReference type="EMBL" id="JBAMMX010000024">
    <property type="protein sequence ID" value="KAK6915876.1"/>
    <property type="molecule type" value="Genomic_DNA"/>
</dbReference>
<sequence length="503" mass="57283">MRRKKNNFRKMKKEEIAEDYCFVCKDGGDLIICDYKDCLKSYHPGCVEEDDSILEKETPWNCAWHSCYYCKKPARFRCFCCPTSVCKRCIKDADFVRVRGDNGFCGNCLKLALLVEEEKDVDSDGEKVDFKDRETIEGLFMEYYEIIKKKEGWTIENLHVADRILKEGRSIKVDSDLDDGDVSNHEDAGDSEEDNVAESGKRFKRQKVVAEKKKPKKMEYIGWGSKPLIEFLTSIGKDTTQELSQYEVNNIINDYIHEKKLADPVKKKTICFDEKLYSLFGKKKKRVSRFKINELLDDHLFDNIQHSDDGSGCSLDDINKSCDEDKYVFVAGKREKKGCSNTKLPKKKVNCNVLENCFASIVASNIKLIYLRRSLVKDLVRKPETFEEKVVGCFVRVRSDPNDFLQKNTHQLVQVELRQKALSVHEVITKHYLEKRTLLQTPAEQSRLLQEVPEVIADVAESEQSSGNSSGNGGQGSGKSSGKILETSERSKGNPVCGPTSAA</sequence>
<dbReference type="GO" id="GO:0003677">
    <property type="term" value="F:DNA binding"/>
    <property type="evidence" value="ECO:0007669"/>
    <property type="project" value="UniProtKB-KW"/>
</dbReference>
<evidence type="ECO:0000313" key="8">
    <source>
        <dbReference type="EMBL" id="KAK6915876.1"/>
    </source>
</evidence>